<organism evidence="1 2">
    <name type="scientific">Porphyromonas somerae</name>
    <dbReference type="NCBI Taxonomy" id="322095"/>
    <lineage>
        <taxon>Bacteria</taxon>
        <taxon>Pseudomonadati</taxon>
        <taxon>Bacteroidota</taxon>
        <taxon>Bacteroidia</taxon>
        <taxon>Bacteroidales</taxon>
        <taxon>Porphyromonadaceae</taxon>
        <taxon>Porphyromonas</taxon>
    </lineage>
</organism>
<name>A0A134BEC7_9PORP</name>
<gene>
    <name evidence="1" type="ORF">HMPREF3185_00184</name>
</gene>
<proteinExistence type="predicted"/>
<keyword evidence="2" id="KW-1185">Reference proteome</keyword>
<evidence type="ECO:0000313" key="2">
    <source>
        <dbReference type="Proteomes" id="UP000070224"/>
    </source>
</evidence>
<sequence>MGAGTAPPSSGGNARFSSGNVVYLPMRNLDADDCALYSYGDLYLI</sequence>
<dbReference type="AlphaFoldDB" id="A0A134BEC7"/>
<dbReference type="PATRIC" id="fig|322095.3.peg.184"/>
<dbReference type="STRING" id="322095.HMPREF3185_00184"/>
<reference evidence="2" key="1">
    <citation type="submission" date="2016-01" db="EMBL/GenBank/DDBJ databases">
        <authorList>
            <person name="Mitreva M."/>
            <person name="Pepin K.H."/>
            <person name="Mihindukulasuriya K.A."/>
            <person name="Fulton R."/>
            <person name="Fronick C."/>
            <person name="O'Laughlin M."/>
            <person name="Miner T."/>
            <person name="Herter B."/>
            <person name="Rosa B.A."/>
            <person name="Cordes M."/>
            <person name="Tomlinson C."/>
            <person name="Wollam A."/>
            <person name="Palsikar V.B."/>
            <person name="Mardis E.R."/>
            <person name="Wilson R.K."/>
        </authorList>
    </citation>
    <scope>NUCLEOTIDE SEQUENCE [LARGE SCALE GENOMIC DNA]</scope>
    <source>
        <strain evidence="2">KA00683</strain>
    </source>
</reference>
<accession>A0A134BEC7</accession>
<evidence type="ECO:0000313" key="1">
    <source>
        <dbReference type="EMBL" id="KXB78307.1"/>
    </source>
</evidence>
<comment type="caution">
    <text evidence="1">The sequence shown here is derived from an EMBL/GenBank/DDBJ whole genome shotgun (WGS) entry which is preliminary data.</text>
</comment>
<dbReference type="EMBL" id="LSDK01000014">
    <property type="protein sequence ID" value="KXB78307.1"/>
    <property type="molecule type" value="Genomic_DNA"/>
</dbReference>
<protein>
    <submittedName>
        <fullName evidence="1">Uncharacterized protein</fullName>
    </submittedName>
</protein>
<dbReference type="Proteomes" id="UP000070224">
    <property type="component" value="Unassembled WGS sequence"/>
</dbReference>